<protein>
    <recommendedName>
        <fullName evidence="5">Ribitol-5-phosphate cytidylyltransferase</fullName>
        <ecNumber evidence="5">2.7.7.40</ecNumber>
    </recommendedName>
</protein>
<dbReference type="GO" id="GO:0019350">
    <property type="term" value="P:teichoic acid biosynthetic process"/>
    <property type="evidence" value="ECO:0007669"/>
    <property type="project" value="UniProtKB-KW"/>
</dbReference>
<dbReference type="GO" id="GO:0008299">
    <property type="term" value="P:isoprenoid biosynthetic process"/>
    <property type="evidence" value="ECO:0007669"/>
    <property type="project" value="InterPro"/>
</dbReference>
<dbReference type="InterPro" id="IPR034709">
    <property type="entry name" value="TarI"/>
</dbReference>
<dbReference type="InterPro" id="IPR029044">
    <property type="entry name" value="Nucleotide-diphossugar_trans"/>
</dbReference>
<dbReference type="NCBIfam" id="NF001183">
    <property type="entry name" value="PRK00155.1-3"/>
    <property type="match status" value="1"/>
</dbReference>
<keyword evidence="4" id="KW-0961">Cell wall biogenesis/degradation</keyword>
<evidence type="ECO:0000256" key="2">
    <source>
        <dbReference type="ARBA" id="ARBA00022695"/>
    </source>
</evidence>
<reference evidence="6 8" key="1">
    <citation type="submission" date="2019-11" db="EMBL/GenBank/DDBJ databases">
        <title>Eggerthellaceae novel genus isolated from the rectal contents of marmort.</title>
        <authorList>
            <person name="Zhang G."/>
        </authorList>
    </citation>
    <scope>NUCLEOTIDE SEQUENCE [LARGE SCALE GENOMIC DNA]</scope>
    <source>
        <strain evidence="6">Zg-886</strain>
        <strain evidence="8">zg-886</strain>
    </source>
</reference>
<dbReference type="GO" id="GO:0050518">
    <property type="term" value="F:2-C-methyl-D-erythritol 4-phosphate cytidylyltransferase activity"/>
    <property type="evidence" value="ECO:0007669"/>
    <property type="project" value="TreeGrafter"/>
</dbReference>
<dbReference type="EC" id="2.7.7.40" evidence="5"/>
<proteinExistence type="inferred from homology"/>
<feature type="site" description="Positions ribitol 5-phosphate for the nucleophilic attack" evidence="5">
    <location>
        <position position="218"/>
    </location>
</feature>
<dbReference type="Gene3D" id="3.90.550.10">
    <property type="entry name" value="Spore Coat Polysaccharide Biosynthesis Protein SpsA, Chain A"/>
    <property type="match status" value="1"/>
</dbReference>
<comment type="caution">
    <text evidence="5">Lacks conserved residue(s) required for the propagation of feature annotation.</text>
</comment>
<feature type="site" description="Transition state stabilizer" evidence="5">
    <location>
        <position position="14"/>
    </location>
</feature>
<keyword evidence="2 5" id="KW-0548">Nucleotidyltransferase</keyword>
<keyword evidence="3" id="KW-0777">Teichoic acid biosynthesis</keyword>
<dbReference type="CDD" id="cd02516">
    <property type="entry name" value="CDP-ME_synthetase"/>
    <property type="match status" value="1"/>
</dbReference>
<feature type="site" description="Positions ribitol 5-phosphate for the nucleophilic attack" evidence="5">
    <location>
        <position position="161"/>
    </location>
</feature>
<dbReference type="PANTHER" id="PTHR32125">
    <property type="entry name" value="2-C-METHYL-D-ERYTHRITOL 4-PHOSPHATE CYTIDYLYLTRANSFERASE, CHLOROPLASTIC"/>
    <property type="match status" value="1"/>
</dbReference>
<evidence type="ECO:0000256" key="4">
    <source>
        <dbReference type="ARBA" id="ARBA00023316"/>
    </source>
</evidence>
<feature type="binding site" evidence="5">
    <location>
        <begin position="7"/>
        <end position="10"/>
    </location>
    <ligand>
        <name>CTP</name>
        <dbReference type="ChEBI" id="CHEBI:37563"/>
    </ligand>
</feature>
<feature type="site" description="Transition state stabilizer" evidence="5">
    <location>
        <position position="22"/>
    </location>
</feature>
<evidence type="ECO:0000313" key="9">
    <source>
        <dbReference type="Proteomes" id="UP000671910"/>
    </source>
</evidence>
<dbReference type="InterPro" id="IPR018294">
    <property type="entry name" value="ISPD_synthase_CS"/>
</dbReference>
<evidence type="ECO:0000256" key="3">
    <source>
        <dbReference type="ARBA" id="ARBA00022944"/>
    </source>
</evidence>
<comment type="catalytic activity">
    <reaction evidence="5">
        <text>D-ribitol 5-phosphate + CTP + H(+) = CDP-L-ribitol + diphosphate</text>
        <dbReference type="Rhea" id="RHEA:12456"/>
        <dbReference type="ChEBI" id="CHEBI:15378"/>
        <dbReference type="ChEBI" id="CHEBI:33019"/>
        <dbReference type="ChEBI" id="CHEBI:37563"/>
        <dbReference type="ChEBI" id="CHEBI:57608"/>
        <dbReference type="ChEBI" id="CHEBI:57695"/>
        <dbReference type="EC" id="2.7.7.40"/>
    </reaction>
</comment>
<dbReference type="HAMAP" id="MF_02068">
    <property type="entry name" value="TarI"/>
    <property type="match status" value="1"/>
</dbReference>
<evidence type="ECO:0000313" key="7">
    <source>
        <dbReference type="EMBL" id="QTU84181.1"/>
    </source>
</evidence>
<evidence type="ECO:0000256" key="1">
    <source>
        <dbReference type="ARBA" id="ARBA00022679"/>
    </source>
</evidence>
<dbReference type="Pfam" id="PF01128">
    <property type="entry name" value="IspD"/>
    <property type="match status" value="1"/>
</dbReference>
<comment type="similarity">
    <text evidence="5">Belongs to the IspD/TarI cytidylyltransferase family. TarI subfamily.</text>
</comment>
<dbReference type="GO" id="GO:0047349">
    <property type="term" value="F:D-ribitol-5-phosphate cytidylyltransferase activity"/>
    <property type="evidence" value="ECO:0007669"/>
    <property type="project" value="UniProtKB-UniRule"/>
</dbReference>
<keyword evidence="8" id="KW-1185">Reference proteome</keyword>
<dbReference type="AlphaFoldDB" id="A0A9E6MR41"/>
<sequence>MQFAAILAGGSGVRMGNPSKPKQFFYLGDRPILVHTLEKFCAAGCFDGILVLTPGTWIQQTKDIVKKFCPQYADSIAVIAGGAERNDTIMNAIAYFESKCQADDDAIIVTHDAVRPFVSLRIIEDNIAAALKYGACDTVVPATDTIVESQNGEVISSIPNRSILYQGQTPQSFNMRDLKETLQSLSAEESAILTDACKAFVLRGKDVALVRGDVANIKITYPQDLRVAESMLGA</sequence>
<dbReference type="PROSITE" id="PS01295">
    <property type="entry name" value="ISPD"/>
    <property type="match status" value="1"/>
</dbReference>
<dbReference type="InterPro" id="IPR050088">
    <property type="entry name" value="IspD/TarI_cytidylyltransf_bact"/>
</dbReference>
<name>A0A9E6MR41_9ACTN</name>
<accession>A0A9E6MR41</accession>
<comment type="function">
    <text evidence="5">Catalyzes the transfer of the cytidylyl group of CTP to D-ribitol 5-phosphate.</text>
</comment>
<dbReference type="KEGG" id="ebz:J7S26_07470"/>
<dbReference type="RefSeq" id="WP_166339396.1">
    <property type="nucleotide sequence ID" value="NZ_CP072829.1"/>
</dbReference>
<gene>
    <name evidence="6" type="ORF">GMI68_05400</name>
    <name evidence="7" type="ORF">J7S26_07470</name>
</gene>
<dbReference type="SUPFAM" id="SSF53448">
    <property type="entry name" value="Nucleotide-diphospho-sugar transferases"/>
    <property type="match status" value="1"/>
</dbReference>
<dbReference type="GO" id="GO:0071555">
    <property type="term" value="P:cell wall organization"/>
    <property type="evidence" value="ECO:0007669"/>
    <property type="project" value="UniProtKB-KW"/>
</dbReference>
<dbReference type="FunFam" id="3.90.550.10:FF:000003">
    <property type="entry name" value="2-C-methyl-D-erythritol 4-phosphate cytidylyltransferase"/>
    <property type="match status" value="1"/>
</dbReference>
<dbReference type="EMBL" id="CP072829">
    <property type="protein sequence ID" value="QTU84181.1"/>
    <property type="molecule type" value="Genomic_DNA"/>
</dbReference>
<feature type="binding site" evidence="5">
    <location>
        <begin position="82"/>
        <end position="88"/>
    </location>
    <ligand>
        <name>CTP</name>
        <dbReference type="ChEBI" id="CHEBI:37563"/>
    </ligand>
</feature>
<dbReference type="Proteomes" id="UP000671910">
    <property type="component" value="Chromosome"/>
</dbReference>
<dbReference type="EMBL" id="WPCR01000006">
    <property type="protein sequence ID" value="NHM14206.1"/>
    <property type="molecule type" value="Genomic_DNA"/>
</dbReference>
<dbReference type="InterPro" id="IPR034683">
    <property type="entry name" value="IspD/TarI"/>
</dbReference>
<evidence type="ECO:0000256" key="5">
    <source>
        <dbReference type="HAMAP-Rule" id="MF_02068"/>
    </source>
</evidence>
<reference evidence="7" key="2">
    <citation type="submission" date="2021-04" db="EMBL/GenBank/DDBJ databases">
        <title>Novel species in family Eggerthellaceae.</title>
        <authorList>
            <person name="Zhang G."/>
        </authorList>
    </citation>
    <scope>NUCLEOTIDE SEQUENCE</scope>
    <source>
        <strain evidence="7">Zg-886</strain>
    </source>
</reference>
<evidence type="ECO:0000313" key="6">
    <source>
        <dbReference type="EMBL" id="NHM14206.1"/>
    </source>
</evidence>
<dbReference type="Proteomes" id="UP000636394">
    <property type="component" value="Unassembled WGS sequence"/>
</dbReference>
<keyword evidence="1 5" id="KW-0808">Transferase</keyword>
<dbReference type="PANTHER" id="PTHR32125:SF8">
    <property type="entry name" value="RIBITOL-5-PHOSPHATE CYTIDYLYLTRANSFERASE"/>
    <property type="match status" value="1"/>
</dbReference>
<organism evidence="7 9">
    <name type="scientific">Xiamenia xianingshaonis</name>
    <dbReference type="NCBI Taxonomy" id="2682776"/>
    <lineage>
        <taxon>Bacteria</taxon>
        <taxon>Bacillati</taxon>
        <taxon>Actinomycetota</taxon>
        <taxon>Coriobacteriia</taxon>
        <taxon>Eggerthellales</taxon>
        <taxon>Eggerthellaceae</taxon>
        <taxon>Xiamenia</taxon>
    </lineage>
</organism>
<evidence type="ECO:0000313" key="8">
    <source>
        <dbReference type="Proteomes" id="UP000636394"/>
    </source>
</evidence>